<name>A0A378XD04_9BURK</name>
<evidence type="ECO:0000313" key="2">
    <source>
        <dbReference type="EMBL" id="QPT40620.1"/>
    </source>
</evidence>
<feature type="domain" description="DUF4136" evidence="1">
    <location>
        <begin position="29"/>
        <end position="195"/>
    </location>
</feature>
<dbReference type="PROSITE" id="PS51257">
    <property type="entry name" value="PROKAR_LIPOPROTEIN"/>
    <property type="match status" value="1"/>
</dbReference>
<keyword evidence="5" id="KW-1185">Reference proteome</keyword>
<dbReference type="Pfam" id="PF13590">
    <property type="entry name" value="DUF4136"/>
    <property type="match status" value="1"/>
</dbReference>
<dbReference type="Proteomes" id="UP000594903">
    <property type="component" value="Chromosome"/>
</dbReference>
<dbReference type="OrthoDB" id="8940851at2"/>
<gene>
    <name evidence="2" type="ORF">I6G29_03290</name>
    <name evidence="3" type="ORF">NCTC11997_00709</name>
</gene>
<protein>
    <submittedName>
        <fullName evidence="2">DUF4136 domain-containing protein</fullName>
    </submittedName>
</protein>
<dbReference type="STRING" id="1122619.GCA_000373745_01063"/>
<dbReference type="Proteomes" id="UP000254603">
    <property type="component" value="Unassembled WGS sequence"/>
</dbReference>
<reference evidence="3 4" key="1">
    <citation type="submission" date="2018-06" db="EMBL/GenBank/DDBJ databases">
        <authorList>
            <consortium name="Pathogen Informatics"/>
            <person name="Doyle S."/>
        </authorList>
    </citation>
    <scope>NUCLEOTIDE SEQUENCE [LARGE SCALE GENOMIC DNA]</scope>
    <source>
        <strain evidence="3 4">NCTC11997</strain>
    </source>
</reference>
<proteinExistence type="predicted"/>
<sequence length="236" mass="27051">MKYLDLSRAWRIALVFLVVFLSACAGSRTFTVQQEVFQQLDGAAPGGSYAIKKYQGQDLERSAYAELLQKNMYRTGLYQASSEQTADYLIDFHYTQDSRQRLVNDYYYDPVFVPYMNYFYGPNGRVYSRLTYYTSYQQYSRVRQVNYNYYTLKVLITRRSDNQSVYQSTVAANSQSAMAEVMPYLMAAVFDGYPGQNAHVREIVFDLDEPGAGLGLQQGLQTPDSMKSEVEAAARQ</sequence>
<organism evidence="3 4">
    <name type="scientific">Oligella ureolytica</name>
    <dbReference type="NCBI Taxonomy" id="90244"/>
    <lineage>
        <taxon>Bacteria</taxon>
        <taxon>Pseudomonadati</taxon>
        <taxon>Pseudomonadota</taxon>
        <taxon>Betaproteobacteria</taxon>
        <taxon>Burkholderiales</taxon>
        <taxon>Alcaligenaceae</taxon>
        <taxon>Oligella</taxon>
    </lineage>
</organism>
<dbReference type="EMBL" id="UGSB01000001">
    <property type="protein sequence ID" value="SUA51636.1"/>
    <property type="molecule type" value="Genomic_DNA"/>
</dbReference>
<dbReference type="RefSeq" id="WP_018574248.1">
    <property type="nucleotide sequence ID" value="NZ_CP065725.1"/>
</dbReference>
<dbReference type="AlphaFoldDB" id="A0A378XD04"/>
<dbReference type="EMBL" id="CP065725">
    <property type="protein sequence ID" value="QPT40620.1"/>
    <property type="molecule type" value="Genomic_DNA"/>
</dbReference>
<reference evidence="2 5" key="2">
    <citation type="submission" date="2020-12" db="EMBL/GenBank/DDBJ databases">
        <title>FDA dAtabase for Regulatory Grade micrObial Sequences (FDA-ARGOS): Supporting development and validation of Infectious Disease Dx tests.</title>
        <authorList>
            <person name="Sproer C."/>
            <person name="Gronow S."/>
            <person name="Severitt S."/>
            <person name="Schroder I."/>
            <person name="Tallon L."/>
            <person name="Sadzewicz L."/>
            <person name="Zhao X."/>
            <person name="Boylan J."/>
            <person name="Ott S."/>
            <person name="Bowen H."/>
            <person name="Vavikolanu K."/>
            <person name="Mehta A."/>
            <person name="Aluvathingal J."/>
            <person name="Nadendla S."/>
            <person name="Lowell S."/>
            <person name="Myers T."/>
            <person name="Yan Y."/>
            <person name="Sichtig H."/>
        </authorList>
    </citation>
    <scope>NUCLEOTIDE SEQUENCE [LARGE SCALE GENOMIC DNA]</scope>
    <source>
        <strain evidence="2 5">FDAARGOS_872</strain>
    </source>
</reference>
<dbReference type="InterPro" id="IPR025411">
    <property type="entry name" value="DUF4136"/>
</dbReference>
<accession>A0A378XD04</accession>
<evidence type="ECO:0000259" key="1">
    <source>
        <dbReference type="Pfam" id="PF13590"/>
    </source>
</evidence>
<evidence type="ECO:0000313" key="4">
    <source>
        <dbReference type="Proteomes" id="UP000254603"/>
    </source>
</evidence>
<evidence type="ECO:0000313" key="5">
    <source>
        <dbReference type="Proteomes" id="UP000594903"/>
    </source>
</evidence>
<evidence type="ECO:0000313" key="3">
    <source>
        <dbReference type="EMBL" id="SUA51636.1"/>
    </source>
</evidence>